<feature type="non-terminal residue" evidence="2">
    <location>
        <position position="177"/>
    </location>
</feature>
<evidence type="ECO:0000313" key="2">
    <source>
        <dbReference type="EMBL" id="KAG0283745.1"/>
    </source>
</evidence>
<name>A0A9P6UEP7_9FUNG</name>
<comment type="caution">
    <text evidence="2">The sequence shown here is derived from an EMBL/GenBank/DDBJ whole genome shotgun (WGS) entry which is preliminary data.</text>
</comment>
<feature type="compositionally biased region" description="Pro residues" evidence="1">
    <location>
        <begin position="108"/>
        <end position="118"/>
    </location>
</feature>
<feature type="region of interest" description="Disordered" evidence="1">
    <location>
        <begin position="100"/>
        <end position="177"/>
    </location>
</feature>
<keyword evidence="3" id="KW-1185">Reference proteome</keyword>
<protein>
    <submittedName>
        <fullName evidence="2">Uncharacterized protein</fullName>
    </submittedName>
</protein>
<proteinExistence type="predicted"/>
<feature type="compositionally biased region" description="Polar residues" evidence="1">
    <location>
        <begin position="162"/>
        <end position="177"/>
    </location>
</feature>
<sequence>MPSFAKKFNFTQAEAAEEQYMELIQSSSVSLALRRHLMREYNVFKVNEAKQNWESVQFKPRLKSTVRKAAVSTAEAGLSQLQAEYLTYKGGSADQLSECIDLSTSSAPPLPTPIPPETAPMSDRRLSQDNEDEDEDKVGNDEDGENNDDHPNAERPFDQDPALSTTSLILENSSWRI</sequence>
<reference evidence="2" key="1">
    <citation type="journal article" date="2020" name="Fungal Divers.">
        <title>Resolving the Mortierellaceae phylogeny through synthesis of multi-gene phylogenetics and phylogenomics.</title>
        <authorList>
            <person name="Vandepol N."/>
            <person name="Liber J."/>
            <person name="Desiro A."/>
            <person name="Na H."/>
            <person name="Kennedy M."/>
            <person name="Barry K."/>
            <person name="Grigoriev I.V."/>
            <person name="Miller A.N."/>
            <person name="O'Donnell K."/>
            <person name="Stajich J.E."/>
            <person name="Bonito G."/>
        </authorList>
    </citation>
    <scope>NUCLEOTIDE SEQUENCE</scope>
    <source>
        <strain evidence="2">NVP60</strain>
    </source>
</reference>
<evidence type="ECO:0000256" key="1">
    <source>
        <dbReference type="SAM" id="MobiDB-lite"/>
    </source>
</evidence>
<dbReference type="OrthoDB" id="2437169at2759"/>
<dbReference type="Proteomes" id="UP000823405">
    <property type="component" value="Unassembled WGS sequence"/>
</dbReference>
<accession>A0A9P6UEP7</accession>
<dbReference type="EMBL" id="JAAAIN010003852">
    <property type="protein sequence ID" value="KAG0283745.1"/>
    <property type="molecule type" value="Genomic_DNA"/>
</dbReference>
<organism evidence="2 3">
    <name type="scientific">Linnemannia gamsii</name>
    <dbReference type="NCBI Taxonomy" id="64522"/>
    <lineage>
        <taxon>Eukaryota</taxon>
        <taxon>Fungi</taxon>
        <taxon>Fungi incertae sedis</taxon>
        <taxon>Mucoromycota</taxon>
        <taxon>Mortierellomycotina</taxon>
        <taxon>Mortierellomycetes</taxon>
        <taxon>Mortierellales</taxon>
        <taxon>Mortierellaceae</taxon>
        <taxon>Linnemannia</taxon>
    </lineage>
</organism>
<dbReference type="AlphaFoldDB" id="A0A9P6UEP7"/>
<gene>
    <name evidence="2" type="ORF">BGZ97_008428</name>
</gene>
<evidence type="ECO:0000313" key="3">
    <source>
        <dbReference type="Proteomes" id="UP000823405"/>
    </source>
</evidence>
<feature type="compositionally biased region" description="Acidic residues" evidence="1">
    <location>
        <begin position="129"/>
        <end position="146"/>
    </location>
</feature>
<feature type="compositionally biased region" description="Basic and acidic residues" evidence="1">
    <location>
        <begin position="147"/>
        <end position="158"/>
    </location>
</feature>